<accession>A0A9P8I2Z0</accession>
<dbReference type="InterPro" id="IPR001757">
    <property type="entry name" value="P_typ_ATPase"/>
</dbReference>
<dbReference type="PROSITE" id="PS00154">
    <property type="entry name" value="ATPASE_E1_E2"/>
    <property type="match status" value="1"/>
</dbReference>
<dbReference type="Pfam" id="PF00702">
    <property type="entry name" value="Hydrolase"/>
    <property type="match status" value="1"/>
</dbReference>
<dbReference type="InterPro" id="IPR036412">
    <property type="entry name" value="HAD-like_sf"/>
</dbReference>
<comment type="caution">
    <text evidence="10">The sequence shown here is derived from an EMBL/GenBank/DDBJ whole genome shotgun (WGS) entry which is preliminary data.</text>
</comment>
<evidence type="ECO:0000259" key="8">
    <source>
        <dbReference type="Pfam" id="PF00122"/>
    </source>
</evidence>
<dbReference type="GO" id="GO:0019829">
    <property type="term" value="F:ATPase-coupled monoatomic cation transmembrane transporter activity"/>
    <property type="evidence" value="ECO:0007669"/>
    <property type="project" value="InterPro"/>
</dbReference>
<dbReference type="NCBIfam" id="TIGR01511">
    <property type="entry name" value="ATPase-IB1_Cu"/>
    <property type="match status" value="1"/>
</dbReference>
<dbReference type="Proteomes" id="UP000698800">
    <property type="component" value="Unassembled WGS sequence"/>
</dbReference>
<feature type="transmembrane region" description="Helical" evidence="7">
    <location>
        <begin position="532"/>
        <end position="560"/>
    </location>
</feature>
<dbReference type="GO" id="GO:0016020">
    <property type="term" value="C:membrane"/>
    <property type="evidence" value="ECO:0007669"/>
    <property type="project" value="UniProtKB-SubCell"/>
</dbReference>
<dbReference type="SUPFAM" id="SSF81665">
    <property type="entry name" value="Calcium ATPase, transmembrane domain M"/>
    <property type="match status" value="1"/>
</dbReference>
<keyword evidence="6 7" id="KW-0472">Membrane</keyword>
<dbReference type="SUPFAM" id="SSF56784">
    <property type="entry name" value="HAD-like"/>
    <property type="match status" value="1"/>
</dbReference>
<reference evidence="10" key="1">
    <citation type="submission" date="2021-03" db="EMBL/GenBank/DDBJ databases">
        <title>Comparative genomics and phylogenomic investigation of the class Geoglossomycetes provide insights into ecological specialization and systematics.</title>
        <authorList>
            <person name="Melie T."/>
            <person name="Pirro S."/>
            <person name="Miller A.N."/>
            <person name="Quandt A."/>
        </authorList>
    </citation>
    <scope>NUCLEOTIDE SEQUENCE</scope>
    <source>
        <strain evidence="10">GBOQ0MN5Z8</strain>
    </source>
</reference>
<dbReference type="InterPro" id="IPR044492">
    <property type="entry name" value="P_typ_ATPase_HD_dom"/>
</dbReference>
<proteinExistence type="inferred from homology"/>
<dbReference type="SFLD" id="SFLDG00002">
    <property type="entry name" value="C1.7:_P-type_atpase_like"/>
    <property type="match status" value="1"/>
</dbReference>
<dbReference type="InterPro" id="IPR023299">
    <property type="entry name" value="ATPase_P-typ_cyto_dom_N"/>
</dbReference>
<dbReference type="EMBL" id="JAGHQL010000130">
    <property type="protein sequence ID" value="KAH0537835.1"/>
    <property type="molecule type" value="Genomic_DNA"/>
</dbReference>
<evidence type="ECO:0000256" key="1">
    <source>
        <dbReference type="ARBA" id="ARBA00004370"/>
    </source>
</evidence>
<keyword evidence="3 7" id="KW-0479">Metal-binding</keyword>
<dbReference type="InterPro" id="IPR056236">
    <property type="entry name" value="HMA_PCA1"/>
</dbReference>
<dbReference type="NCBIfam" id="TIGR01494">
    <property type="entry name" value="ATPase_P-type"/>
    <property type="match status" value="1"/>
</dbReference>
<keyword evidence="7" id="KW-0547">Nucleotide-binding</keyword>
<evidence type="ECO:0000256" key="5">
    <source>
        <dbReference type="ARBA" id="ARBA00022989"/>
    </source>
</evidence>
<dbReference type="InterPro" id="IPR059000">
    <property type="entry name" value="ATPase_P-type_domA"/>
</dbReference>
<dbReference type="GO" id="GO:0016887">
    <property type="term" value="F:ATP hydrolysis activity"/>
    <property type="evidence" value="ECO:0007669"/>
    <property type="project" value="InterPro"/>
</dbReference>
<keyword evidence="2 7" id="KW-0812">Transmembrane</keyword>
<feature type="transmembrane region" description="Helical" evidence="7">
    <location>
        <begin position="303"/>
        <end position="326"/>
    </location>
</feature>
<dbReference type="NCBIfam" id="TIGR01525">
    <property type="entry name" value="ATPase-IB_hvy"/>
    <property type="match status" value="1"/>
</dbReference>
<dbReference type="InterPro" id="IPR023214">
    <property type="entry name" value="HAD_sf"/>
</dbReference>
<dbReference type="InterPro" id="IPR023298">
    <property type="entry name" value="ATPase_P-typ_TM_dom_sf"/>
</dbReference>
<keyword evidence="11" id="KW-1185">Reference proteome</keyword>
<protein>
    <submittedName>
        <fullName evidence="10">Uncharacterized protein</fullName>
    </submittedName>
</protein>
<dbReference type="Pfam" id="PF00122">
    <property type="entry name" value="E1-E2_ATPase"/>
    <property type="match status" value="1"/>
</dbReference>
<evidence type="ECO:0000256" key="4">
    <source>
        <dbReference type="ARBA" id="ARBA00022967"/>
    </source>
</evidence>
<comment type="subcellular location">
    <subcellularLocation>
        <location evidence="1 7">Membrane</location>
    </subcellularLocation>
</comment>
<feature type="transmembrane region" description="Helical" evidence="7">
    <location>
        <begin position="242"/>
        <end position="261"/>
    </location>
</feature>
<feature type="transmembrane region" description="Helical" evidence="7">
    <location>
        <begin position="863"/>
        <end position="883"/>
    </location>
</feature>
<dbReference type="Gene3D" id="2.70.150.10">
    <property type="entry name" value="Calcium-transporting ATPase, cytoplasmic transduction domain A"/>
    <property type="match status" value="1"/>
</dbReference>
<dbReference type="InterPro" id="IPR008250">
    <property type="entry name" value="ATPase_P-typ_transduc_dom_A_sf"/>
</dbReference>
<evidence type="ECO:0000256" key="3">
    <source>
        <dbReference type="ARBA" id="ARBA00022723"/>
    </source>
</evidence>
<dbReference type="GO" id="GO:0030003">
    <property type="term" value="P:intracellular monoatomic cation homeostasis"/>
    <property type="evidence" value="ECO:0007669"/>
    <property type="project" value="UniProtKB-ARBA"/>
</dbReference>
<dbReference type="FunFam" id="2.70.150.10:FF:000002">
    <property type="entry name" value="Copper-transporting ATPase 1, putative"/>
    <property type="match status" value="1"/>
</dbReference>
<feature type="domain" description="PCA1 HMA heavy metal-associated" evidence="9">
    <location>
        <begin position="162"/>
        <end position="226"/>
    </location>
</feature>
<dbReference type="AlphaFoldDB" id="A0A9P8I2Z0"/>
<dbReference type="InterPro" id="IPR018303">
    <property type="entry name" value="ATPase_P-typ_P_site"/>
</dbReference>
<evidence type="ECO:0000313" key="11">
    <source>
        <dbReference type="Proteomes" id="UP000698800"/>
    </source>
</evidence>
<dbReference type="PANTHER" id="PTHR46594">
    <property type="entry name" value="P-TYPE CATION-TRANSPORTING ATPASE"/>
    <property type="match status" value="1"/>
</dbReference>
<dbReference type="GO" id="GO:0046872">
    <property type="term" value="F:metal ion binding"/>
    <property type="evidence" value="ECO:0007669"/>
    <property type="project" value="UniProtKB-KW"/>
</dbReference>
<gene>
    <name evidence="10" type="ORF">FGG08_005448</name>
</gene>
<keyword evidence="4" id="KW-1278">Translocase</keyword>
<dbReference type="Gene3D" id="3.40.1110.10">
    <property type="entry name" value="Calcium-transporting ATPase, cytoplasmic domain N"/>
    <property type="match status" value="1"/>
</dbReference>
<dbReference type="SUPFAM" id="SSF81653">
    <property type="entry name" value="Calcium ATPase, transduction domain A"/>
    <property type="match status" value="1"/>
</dbReference>
<dbReference type="PANTHER" id="PTHR46594:SF4">
    <property type="entry name" value="P-TYPE CATION-TRANSPORTING ATPASE"/>
    <property type="match status" value="1"/>
</dbReference>
<comment type="similarity">
    <text evidence="7">Belongs to the cation transport ATPase (P-type) (TC 3.A.3) family. Type IB subfamily.</text>
</comment>
<evidence type="ECO:0000313" key="10">
    <source>
        <dbReference type="EMBL" id="KAH0537835.1"/>
    </source>
</evidence>
<evidence type="ECO:0000256" key="7">
    <source>
        <dbReference type="RuleBase" id="RU362081"/>
    </source>
</evidence>
<evidence type="ECO:0000259" key="9">
    <source>
        <dbReference type="Pfam" id="PF24534"/>
    </source>
</evidence>
<dbReference type="SFLD" id="SFLDS00003">
    <property type="entry name" value="Haloacid_Dehalogenase"/>
    <property type="match status" value="1"/>
</dbReference>
<feature type="domain" description="P-type ATPase A" evidence="8">
    <location>
        <begin position="380"/>
        <end position="473"/>
    </location>
</feature>
<dbReference type="Gene3D" id="3.40.50.1000">
    <property type="entry name" value="HAD superfamily/HAD-like"/>
    <property type="match status" value="1"/>
</dbReference>
<dbReference type="OrthoDB" id="432719at2759"/>
<evidence type="ECO:0000256" key="6">
    <source>
        <dbReference type="ARBA" id="ARBA00023136"/>
    </source>
</evidence>
<dbReference type="InterPro" id="IPR027256">
    <property type="entry name" value="P-typ_ATPase_IB"/>
</dbReference>
<organism evidence="10 11">
    <name type="scientific">Glutinoglossum americanum</name>
    <dbReference type="NCBI Taxonomy" id="1670608"/>
    <lineage>
        <taxon>Eukaryota</taxon>
        <taxon>Fungi</taxon>
        <taxon>Dikarya</taxon>
        <taxon>Ascomycota</taxon>
        <taxon>Pezizomycotina</taxon>
        <taxon>Geoglossomycetes</taxon>
        <taxon>Geoglossales</taxon>
        <taxon>Geoglossaceae</taxon>
        <taxon>Glutinoglossum</taxon>
    </lineage>
</organism>
<evidence type="ECO:0000256" key="2">
    <source>
        <dbReference type="ARBA" id="ARBA00022692"/>
    </source>
</evidence>
<sequence length="894" mass="95335">MRCKRSSKGESKGCGGDFDKGCHCEGGGSRGNEHRYHEGEAEEEYSCGCCKHAGCHTVEDNTAANISISSDPEKYIAGHEHVILRVQGPTRSGCESQLSRSLSSLPYIHNITTSLVLSLIEFDLDLSANSVEGVICTIKRMTGFECERVSAVAAAPEGRGGVQEVEVIVASGAETFVGVAEVMVGVREAFVVDKQTVRIHYDPAVLGARDLLNSFSDFPVTIAPPRPPPSLADGRRHLRRTAWMTVVSACLTIPVLVMAWAPLRGNRLGYDSASLALATLVQFVVAGPFYVRSIKSLIFAHVIEMDLLIVISTSAAYVFSVVSFALQVRGHPLPTGQFFEASTLLVTLIMVGDLVSESARQWAVESISIESLQAMSAILVLPNGKGEQEIDARLLQYGDTFKVVPDSRVVTDGEVLSGATEIDESMVTGEARLVEKSPGCTVIAGSVNGAGTLLVRLTRLPGENTINEIANMVGEAKSSKPKIQEIADHIAGYFVPVILTITFLTFTIWIIIGRLVRRVTISSAVITAITYAIPVLVVSCPCAIGLAVPMVVMFAGGIAAERGVIFKSAHVIETARKVSHVIFDKTGTLTQGKLTVVAEIYIADSRELSASLAFGITVDIKHPVSYAVAKHLKTQGFAPAPVEYVRSLPGKGVQGVWEGEAVRGGNSRWLGMHHLPEVTPLLCRGLTVFCLTHNDKPLAVYGLEDSLRPDAKVVVSTLAARGIAVSIVSGDDKAAVGTLAAELGVPDYRVRAECSPKDKQTYVKTACGDGTETVLFCGDGTNDAVALAQATIGVHVNEGTDVAQSAADAVLIRPSLSGILMLIDLSAASYRRFVFNFAWSFIYNTIAILLAAGAFVLARIPPAYAGLGELVSVLPVVLVAVVFRWTARKSLGRY</sequence>
<keyword evidence="7" id="KW-0067">ATP-binding</keyword>
<feature type="transmembrane region" description="Helical" evidence="7">
    <location>
        <begin position="833"/>
        <end position="857"/>
    </location>
</feature>
<keyword evidence="5 7" id="KW-1133">Transmembrane helix</keyword>
<dbReference type="Pfam" id="PF24534">
    <property type="entry name" value="HMA_PCA1"/>
    <property type="match status" value="1"/>
</dbReference>
<feature type="transmembrane region" description="Helical" evidence="7">
    <location>
        <begin position="490"/>
        <end position="512"/>
    </location>
</feature>
<name>A0A9P8I2Z0_9PEZI</name>
<feature type="transmembrane region" description="Helical" evidence="7">
    <location>
        <begin position="273"/>
        <end position="291"/>
    </location>
</feature>
<dbReference type="SFLD" id="SFLDF00027">
    <property type="entry name" value="p-type_atpase"/>
    <property type="match status" value="1"/>
</dbReference>
<dbReference type="PRINTS" id="PR00119">
    <property type="entry name" value="CATATPASE"/>
</dbReference>
<dbReference type="GO" id="GO:0005524">
    <property type="term" value="F:ATP binding"/>
    <property type="evidence" value="ECO:0007669"/>
    <property type="project" value="UniProtKB-UniRule"/>
</dbReference>